<dbReference type="Pfam" id="PF00849">
    <property type="entry name" value="PseudoU_synth_2"/>
    <property type="match status" value="1"/>
</dbReference>
<proteinExistence type="predicted"/>
<reference evidence="3 4" key="1">
    <citation type="submission" date="2024-02" db="EMBL/GenBank/DDBJ databases">
        <authorList>
            <person name="Chen Y."/>
            <person name="Shah S."/>
            <person name="Dougan E. K."/>
            <person name="Thang M."/>
            <person name="Chan C."/>
        </authorList>
    </citation>
    <scope>NUCLEOTIDE SEQUENCE [LARGE SCALE GENOMIC DNA]</scope>
</reference>
<accession>A0ABP0NIN2</accession>
<dbReference type="Proteomes" id="UP001642464">
    <property type="component" value="Unassembled WGS sequence"/>
</dbReference>
<evidence type="ECO:0000313" key="3">
    <source>
        <dbReference type="EMBL" id="CAK9063336.1"/>
    </source>
</evidence>
<dbReference type="PANTHER" id="PTHR21228">
    <property type="entry name" value="FAST LEU-RICH DOMAIN-CONTAINING"/>
    <property type="match status" value="1"/>
</dbReference>
<evidence type="ECO:0000259" key="2">
    <source>
        <dbReference type="Pfam" id="PF00849"/>
    </source>
</evidence>
<dbReference type="InterPro" id="IPR006145">
    <property type="entry name" value="PsdUridine_synth_RsuA/RluA"/>
</dbReference>
<feature type="region of interest" description="Disordered" evidence="1">
    <location>
        <begin position="220"/>
        <end position="241"/>
    </location>
</feature>
<evidence type="ECO:0000256" key="1">
    <source>
        <dbReference type="SAM" id="MobiDB-lite"/>
    </source>
</evidence>
<name>A0ABP0NIN2_9DINO</name>
<dbReference type="SUPFAM" id="SSF55120">
    <property type="entry name" value="Pseudouridine synthase"/>
    <property type="match status" value="1"/>
</dbReference>
<feature type="compositionally biased region" description="Acidic residues" evidence="1">
    <location>
        <begin position="224"/>
        <end position="236"/>
    </location>
</feature>
<dbReference type="InterPro" id="IPR020103">
    <property type="entry name" value="PsdUridine_synth_cat_dom_sf"/>
</dbReference>
<dbReference type="PANTHER" id="PTHR21228:SF40">
    <property type="entry name" value="LD45607P"/>
    <property type="match status" value="1"/>
</dbReference>
<sequence length="569" mass="60252">MDMIGSYVVLRTQTFAEQGLANSVWGFGTLGIRNQLLLDAVAAAAMVGEFTSQGLTNTAWTYAALADRQVPLFSFVASTAPLAEMPFRELAMMAWSFATLQIHKEPFMNAVSSSAIPKLDTTVFRMCNMGPKEACPTEMVAALAGALQTLGMDTSEFFEAAASALARIAAPVDARNCGDSGVPLTDGGDEVPRVLATYPGIAFIYKPSGWSVAVSRETAGRLGDEDDSSDEEDPTFEEAPQLTSWLSSELAPWSPISGDPSAQHGIVHRLDLETSGPLLCATSYHGYMAALLLFAARKVTKEYVCVCKGWLSSQVDMLNSPLLYGEYQSMSRQGEGAHGMRDAKTQVLVVGHFLDPSNAPVSLVSWVHPKSGSVAGGSFVVLLGSGFRYPAGPEPIGLGREAVVRDGAGGKRCALPGMSQEKTPFISWISTRALRAGDQVAFGAAQTGALGPGVTAVDRAVVEIGGYICDASARQVENSDELVQSRTLNCALDLAGPSLATLQIRSLAVGYDDPRCAHYPCCLVKVVCAVVGLRDAPRHLATFVVSLLLVAMPFAPSSKNAPSSKAWRP</sequence>
<dbReference type="EMBL" id="CAXAMM010028735">
    <property type="protein sequence ID" value="CAK9063336.1"/>
    <property type="molecule type" value="Genomic_DNA"/>
</dbReference>
<gene>
    <name evidence="3" type="ORF">SCF082_LOCUS32814</name>
</gene>
<protein>
    <recommendedName>
        <fullName evidence="2">Pseudouridine synthase RsuA/RluA-like domain-containing protein</fullName>
    </recommendedName>
</protein>
<feature type="domain" description="Pseudouridine synthase RsuA/RluA-like" evidence="2">
    <location>
        <begin position="256"/>
        <end position="344"/>
    </location>
</feature>
<dbReference type="InterPro" id="IPR050870">
    <property type="entry name" value="FAST_kinase"/>
</dbReference>
<keyword evidence="4" id="KW-1185">Reference proteome</keyword>
<comment type="caution">
    <text evidence="3">The sequence shown here is derived from an EMBL/GenBank/DDBJ whole genome shotgun (WGS) entry which is preliminary data.</text>
</comment>
<evidence type="ECO:0000313" key="4">
    <source>
        <dbReference type="Proteomes" id="UP001642464"/>
    </source>
</evidence>
<organism evidence="3 4">
    <name type="scientific">Durusdinium trenchii</name>
    <dbReference type="NCBI Taxonomy" id="1381693"/>
    <lineage>
        <taxon>Eukaryota</taxon>
        <taxon>Sar</taxon>
        <taxon>Alveolata</taxon>
        <taxon>Dinophyceae</taxon>
        <taxon>Suessiales</taxon>
        <taxon>Symbiodiniaceae</taxon>
        <taxon>Durusdinium</taxon>
    </lineage>
</organism>
<dbReference type="Gene3D" id="3.30.2350.10">
    <property type="entry name" value="Pseudouridine synthase"/>
    <property type="match status" value="1"/>
</dbReference>